<feature type="transmembrane region" description="Helical" evidence="2">
    <location>
        <begin position="364"/>
        <end position="388"/>
    </location>
</feature>
<proteinExistence type="predicted"/>
<evidence type="ECO:0008006" key="5">
    <source>
        <dbReference type="Google" id="ProtNLM"/>
    </source>
</evidence>
<evidence type="ECO:0000256" key="2">
    <source>
        <dbReference type="SAM" id="Phobius"/>
    </source>
</evidence>
<organism evidence="3 4">
    <name type="scientific">Pocillopora meandrina</name>
    <dbReference type="NCBI Taxonomy" id="46732"/>
    <lineage>
        <taxon>Eukaryota</taxon>
        <taxon>Metazoa</taxon>
        <taxon>Cnidaria</taxon>
        <taxon>Anthozoa</taxon>
        <taxon>Hexacorallia</taxon>
        <taxon>Scleractinia</taxon>
        <taxon>Astrocoeniina</taxon>
        <taxon>Pocilloporidae</taxon>
        <taxon>Pocillopora</taxon>
    </lineage>
</organism>
<accession>A0AAU9WH82</accession>
<comment type="caution">
    <text evidence="3">The sequence shown here is derived from an EMBL/GenBank/DDBJ whole genome shotgun (WGS) entry which is preliminary data.</text>
</comment>
<feature type="region of interest" description="Disordered" evidence="1">
    <location>
        <begin position="340"/>
        <end position="359"/>
    </location>
</feature>
<dbReference type="AlphaFoldDB" id="A0AAU9WH82"/>
<evidence type="ECO:0000256" key="1">
    <source>
        <dbReference type="SAM" id="MobiDB-lite"/>
    </source>
</evidence>
<reference evidence="3 4" key="1">
    <citation type="submission" date="2022-05" db="EMBL/GenBank/DDBJ databases">
        <authorList>
            <consortium name="Genoscope - CEA"/>
            <person name="William W."/>
        </authorList>
    </citation>
    <scope>NUCLEOTIDE SEQUENCE [LARGE SCALE GENOMIC DNA]</scope>
</reference>
<evidence type="ECO:0000313" key="4">
    <source>
        <dbReference type="Proteomes" id="UP001159428"/>
    </source>
</evidence>
<name>A0AAU9WH82_9CNID</name>
<keyword evidence="2" id="KW-0812">Transmembrane</keyword>
<dbReference type="Proteomes" id="UP001159428">
    <property type="component" value="Unassembled WGS sequence"/>
</dbReference>
<evidence type="ECO:0000313" key="3">
    <source>
        <dbReference type="EMBL" id="CAH3112375.1"/>
    </source>
</evidence>
<keyword evidence="4" id="KW-1185">Reference proteome</keyword>
<keyword evidence="2" id="KW-1133">Transmembrane helix</keyword>
<keyword evidence="2" id="KW-0472">Membrane</keyword>
<sequence>MTDKIRLNTGGKDDDSFECDEFDAVDQDRTSRCLQMCKCTKEASTFSQFDGEWTCVENEEFREREDCGFLFAMERENDPLRILQDGEEKAVFLPSGNCSIDASTSEYLDCGIWRPIDDMSVLNKFSLHGRFTDSYSFKAKSPQTFHVFISQAGGSNFSTFLNGRVIKLGLTCLPPVGKPCLLFKLRGSERCSLYGTHFTPAQAAHTSTFKPSETRDDFLPVESYLITPTRSVSSTSTVSTSAEERLSIEARQTMPLYTAPTLEGVAPLSVKGMSLITSFGKTLLTPKPTAHIIIFSSSLFVDERFDSRRMTSNSKTETMTKIVASKSIFDAKGSIGMNSTPILPNVRRKESTPRSRGRTSNSTIVTAVIPGSLAGLLVILVSILLLFLARRMGHLVRVAAERDVDAGDEGQQSISEDHTIHGSEENRSVENLSVYELAERGNLSSVTENQASVCSAAGLLAAGVNSFESQNRLISLSFTLCSHNCTR</sequence>
<dbReference type="EMBL" id="CALNXJ010000013">
    <property type="protein sequence ID" value="CAH3112375.1"/>
    <property type="molecule type" value="Genomic_DNA"/>
</dbReference>
<protein>
    <recommendedName>
        <fullName evidence="5">Apple domain-containing protein</fullName>
    </recommendedName>
</protein>
<gene>
    <name evidence="3" type="ORF">PMEA_00005128</name>
</gene>